<dbReference type="SUPFAM" id="SSF51679">
    <property type="entry name" value="Bacterial luciferase-like"/>
    <property type="match status" value="1"/>
</dbReference>
<name>A0A852ZV80_9ACTN</name>
<dbReference type="EMBL" id="JACBZD010000001">
    <property type="protein sequence ID" value="NYI06303.1"/>
    <property type="molecule type" value="Genomic_DNA"/>
</dbReference>
<dbReference type="Pfam" id="PF00296">
    <property type="entry name" value="Bac_luciferase"/>
    <property type="match status" value="1"/>
</dbReference>
<evidence type="ECO:0000313" key="3">
    <source>
        <dbReference type="EMBL" id="NYI06303.1"/>
    </source>
</evidence>
<dbReference type="GO" id="GO:0004497">
    <property type="term" value="F:monooxygenase activity"/>
    <property type="evidence" value="ECO:0007669"/>
    <property type="project" value="UniProtKB-KW"/>
</dbReference>
<keyword evidence="4" id="KW-1185">Reference proteome</keyword>
<organism evidence="3 4">
    <name type="scientific">Allostreptomyces psammosilenae</name>
    <dbReference type="NCBI Taxonomy" id="1892865"/>
    <lineage>
        <taxon>Bacteria</taxon>
        <taxon>Bacillati</taxon>
        <taxon>Actinomycetota</taxon>
        <taxon>Actinomycetes</taxon>
        <taxon>Kitasatosporales</taxon>
        <taxon>Streptomycetaceae</taxon>
        <taxon>Allostreptomyces</taxon>
    </lineage>
</organism>
<dbReference type="Gene3D" id="3.20.20.30">
    <property type="entry name" value="Luciferase-like domain"/>
    <property type="match status" value="1"/>
</dbReference>
<gene>
    <name evidence="3" type="ORF">FHU37_003246</name>
</gene>
<dbReference type="Proteomes" id="UP000567795">
    <property type="component" value="Unassembled WGS sequence"/>
</dbReference>
<dbReference type="RefSeq" id="WP_179814912.1">
    <property type="nucleotide sequence ID" value="NZ_JACBZD010000001.1"/>
</dbReference>
<evidence type="ECO:0000259" key="2">
    <source>
        <dbReference type="Pfam" id="PF00296"/>
    </source>
</evidence>
<accession>A0A852ZV80</accession>
<protein>
    <submittedName>
        <fullName evidence="3">Alkanesulfonate monooxygenase SsuD/methylene tetrahydromethanopterin reductase-like flavin-dependent oxidoreductase (Luciferase family)</fullName>
    </submittedName>
</protein>
<comment type="caution">
    <text evidence="3">The sequence shown here is derived from an EMBL/GenBank/DDBJ whole genome shotgun (WGS) entry which is preliminary data.</text>
</comment>
<sequence>MRFGVSLPNAGRCQDLVAKAVLAEQHGWDGFFLWDHLNLDPATRPALYDPWVVLGAVAGATSRIRIGVLVTPLARRRPWKLAKEIVTLDHLSGGRVVAGVGLGSPEQEEFAAFGETLGARARADVLDEALPIVDALLRGQPVGHDGPRFRVDAHLAPAALQQPRPPLWVATTWPNRRPFRRALTWGDGVFALDARAEALPPEGVRELVAELAGTPAEERGFEVVVGRHFDHSAQEYERAGATWLIDQPAWIDTPPEEVDAFLAAGPPR</sequence>
<dbReference type="AlphaFoldDB" id="A0A852ZV80"/>
<dbReference type="PANTHER" id="PTHR43244:SF1">
    <property type="entry name" value="5,10-METHYLENETETRAHYDROMETHANOPTERIN REDUCTASE"/>
    <property type="match status" value="1"/>
</dbReference>
<evidence type="ECO:0000313" key="4">
    <source>
        <dbReference type="Proteomes" id="UP000567795"/>
    </source>
</evidence>
<dbReference type="PANTHER" id="PTHR43244">
    <property type="match status" value="1"/>
</dbReference>
<feature type="domain" description="Luciferase-like" evidence="2">
    <location>
        <begin position="1"/>
        <end position="229"/>
    </location>
</feature>
<evidence type="ECO:0000256" key="1">
    <source>
        <dbReference type="ARBA" id="ARBA00023002"/>
    </source>
</evidence>
<dbReference type="GO" id="GO:0016705">
    <property type="term" value="F:oxidoreductase activity, acting on paired donors, with incorporation or reduction of molecular oxygen"/>
    <property type="evidence" value="ECO:0007669"/>
    <property type="project" value="InterPro"/>
</dbReference>
<dbReference type="InterPro" id="IPR036661">
    <property type="entry name" value="Luciferase-like_sf"/>
</dbReference>
<keyword evidence="3" id="KW-0503">Monooxygenase</keyword>
<keyword evidence="1" id="KW-0560">Oxidoreductase</keyword>
<dbReference type="InterPro" id="IPR050564">
    <property type="entry name" value="F420-G6PD/mer"/>
</dbReference>
<reference evidence="3 4" key="1">
    <citation type="submission" date="2020-07" db="EMBL/GenBank/DDBJ databases">
        <title>Sequencing the genomes of 1000 actinobacteria strains.</title>
        <authorList>
            <person name="Klenk H.-P."/>
        </authorList>
    </citation>
    <scope>NUCLEOTIDE SEQUENCE [LARGE SCALE GENOMIC DNA]</scope>
    <source>
        <strain evidence="3 4">DSM 42178</strain>
    </source>
</reference>
<proteinExistence type="predicted"/>
<dbReference type="InterPro" id="IPR011251">
    <property type="entry name" value="Luciferase-like_dom"/>
</dbReference>